<gene>
    <name evidence="2" type="ORF">SVIM_LOCUS156994</name>
</gene>
<feature type="region of interest" description="Disordered" evidence="1">
    <location>
        <begin position="17"/>
        <end position="64"/>
    </location>
</feature>
<protein>
    <submittedName>
        <fullName evidence="2">Uncharacterized protein</fullName>
    </submittedName>
</protein>
<accession>A0A6N2LE49</accession>
<dbReference type="AlphaFoldDB" id="A0A6N2LE49"/>
<evidence type="ECO:0000313" key="2">
    <source>
        <dbReference type="EMBL" id="VFU33736.1"/>
    </source>
</evidence>
<proteinExistence type="predicted"/>
<reference evidence="2" key="1">
    <citation type="submission" date="2019-03" db="EMBL/GenBank/DDBJ databases">
        <authorList>
            <person name="Mank J."/>
            <person name="Almeida P."/>
        </authorList>
    </citation>
    <scope>NUCLEOTIDE SEQUENCE</scope>
    <source>
        <strain evidence="2">78183</strain>
    </source>
</reference>
<organism evidence="2">
    <name type="scientific">Salix viminalis</name>
    <name type="common">Common osier</name>
    <name type="synonym">Basket willow</name>
    <dbReference type="NCBI Taxonomy" id="40686"/>
    <lineage>
        <taxon>Eukaryota</taxon>
        <taxon>Viridiplantae</taxon>
        <taxon>Streptophyta</taxon>
        <taxon>Embryophyta</taxon>
        <taxon>Tracheophyta</taxon>
        <taxon>Spermatophyta</taxon>
        <taxon>Magnoliopsida</taxon>
        <taxon>eudicotyledons</taxon>
        <taxon>Gunneridae</taxon>
        <taxon>Pentapetalae</taxon>
        <taxon>rosids</taxon>
        <taxon>fabids</taxon>
        <taxon>Malpighiales</taxon>
        <taxon>Salicaceae</taxon>
        <taxon>Saliceae</taxon>
        <taxon>Salix</taxon>
    </lineage>
</organism>
<feature type="compositionally biased region" description="Basic residues" evidence="1">
    <location>
        <begin position="43"/>
        <end position="55"/>
    </location>
</feature>
<dbReference type="EMBL" id="CAADRP010000935">
    <property type="protein sequence ID" value="VFU33736.1"/>
    <property type="molecule type" value="Genomic_DNA"/>
</dbReference>
<evidence type="ECO:0000256" key="1">
    <source>
        <dbReference type="SAM" id="MobiDB-lite"/>
    </source>
</evidence>
<sequence>MTEIKIHSRKQTLLISTNISENSPAPLPEFDPNSCISPELAHQKQKHHHPHHHHQSQTPQSQRVRQIQYLEKAYQTHTPQKNARFHRRNFPVEMVFLRGMTSRHLCSHHQRMGGR</sequence>
<name>A0A6N2LE49_SALVM</name>